<dbReference type="Pfam" id="PF07811">
    <property type="entry name" value="TadE"/>
    <property type="match status" value="1"/>
</dbReference>
<accession>B8JFG3</accession>
<feature type="domain" description="TadE-like" evidence="2">
    <location>
        <begin position="9"/>
        <end position="51"/>
    </location>
</feature>
<sequence length="140" mass="15057">MRRARSERGAAAVEFALVLPLLLTIVFGTIEWGYYFFNRQVVINSAREGARAGTLQYASGTSASAVAVTTAENYLTSAGLPLTRDSISVARIEFKTADGGTCPSGSSCIRVQYDLPTLTGFLDGIFGTTRTVEAYAQMRK</sequence>
<reference evidence="3" key="1">
    <citation type="submission" date="2009-01" db="EMBL/GenBank/DDBJ databases">
        <title>Complete sequence of Anaeromyxobacter dehalogenans 2CP-1.</title>
        <authorList>
            <consortium name="US DOE Joint Genome Institute"/>
            <person name="Lucas S."/>
            <person name="Copeland A."/>
            <person name="Lapidus A."/>
            <person name="Glavina del Rio T."/>
            <person name="Dalin E."/>
            <person name="Tice H."/>
            <person name="Bruce D."/>
            <person name="Goodwin L."/>
            <person name="Pitluck S."/>
            <person name="Saunders E."/>
            <person name="Brettin T."/>
            <person name="Detter J.C."/>
            <person name="Han C."/>
            <person name="Larimer F."/>
            <person name="Land M."/>
            <person name="Hauser L."/>
            <person name="Kyrpides N."/>
            <person name="Ovchinnikova G."/>
            <person name="Beliaev A.S."/>
            <person name="Richardson P."/>
        </authorList>
    </citation>
    <scope>NUCLEOTIDE SEQUENCE</scope>
    <source>
        <strain evidence="3">2CP-1</strain>
    </source>
</reference>
<dbReference type="HOGENOM" id="CLU_122851_1_0_7"/>
<dbReference type="EMBL" id="CP001359">
    <property type="protein sequence ID" value="ACL66340.1"/>
    <property type="molecule type" value="Genomic_DNA"/>
</dbReference>
<dbReference type="InterPro" id="IPR012495">
    <property type="entry name" value="TadE-like_dom"/>
</dbReference>
<evidence type="ECO:0000259" key="2">
    <source>
        <dbReference type="Pfam" id="PF07811"/>
    </source>
</evidence>
<keyword evidence="1" id="KW-0472">Membrane</keyword>
<dbReference type="KEGG" id="acp:A2cp1_3005"/>
<gene>
    <name evidence="3" type="ordered locus">A2cp1_3005</name>
</gene>
<dbReference type="AlphaFoldDB" id="B8JFG3"/>
<feature type="transmembrane region" description="Helical" evidence="1">
    <location>
        <begin position="12"/>
        <end position="37"/>
    </location>
</feature>
<keyword evidence="1" id="KW-1133">Transmembrane helix</keyword>
<organism evidence="3 4">
    <name type="scientific">Anaeromyxobacter dehalogenans (strain ATCC BAA-258 / DSM 21875 / 2CP-1)</name>
    <dbReference type="NCBI Taxonomy" id="455488"/>
    <lineage>
        <taxon>Bacteria</taxon>
        <taxon>Pseudomonadati</taxon>
        <taxon>Myxococcota</taxon>
        <taxon>Myxococcia</taxon>
        <taxon>Myxococcales</taxon>
        <taxon>Cystobacterineae</taxon>
        <taxon>Anaeromyxobacteraceae</taxon>
        <taxon>Anaeromyxobacter</taxon>
    </lineage>
</organism>
<evidence type="ECO:0000256" key="1">
    <source>
        <dbReference type="SAM" id="Phobius"/>
    </source>
</evidence>
<keyword evidence="1" id="KW-0812">Transmembrane</keyword>
<dbReference type="RefSeq" id="WP_012634070.1">
    <property type="nucleotide sequence ID" value="NC_011891.1"/>
</dbReference>
<dbReference type="Proteomes" id="UP000007089">
    <property type="component" value="Chromosome"/>
</dbReference>
<name>B8JFG3_ANAD2</name>
<evidence type="ECO:0000313" key="4">
    <source>
        <dbReference type="Proteomes" id="UP000007089"/>
    </source>
</evidence>
<proteinExistence type="predicted"/>
<protein>
    <submittedName>
        <fullName evidence="3">TadE family protein</fullName>
    </submittedName>
</protein>
<keyword evidence="4" id="KW-1185">Reference proteome</keyword>
<evidence type="ECO:0000313" key="3">
    <source>
        <dbReference type="EMBL" id="ACL66340.1"/>
    </source>
</evidence>